<proteinExistence type="predicted"/>
<dbReference type="InterPro" id="IPR021598">
    <property type="entry name" value="DUF3221"/>
</dbReference>
<keyword evidence="3" id="KW-1185">Reference proteome</keyword>
<dbReference type="Proteomes" id="UP000429595">
    <property type="component" value="Unassembled WGS sequence"/>
</dbReference>
<evidence type="ECO:0000256" key="1">
    <source>
        <dbReference type="SAM" id="SignalP"/>
    </source>
</evidence>
<organism evidence="2 3">
    <name type="scientific">Bacillus aerolatus</name>
    <dbReference type="NCBI Taxonomy" id="2653354"/>
    <lineage>
        <taxon>Bacteria</taxon>
        <taxon>Bacillati</taxon>
        <taxon>Bacillota</taxon>
        <taxon>Bacilli</taxon>
        <taxon>Bacillales</taxon>
        <taxon>Bacillaceae</taxon>
        <taxon>Bacillus</taxon>
    </lineage>
</organism>
<accession>A0A6I1FVY5</accession>
<feature type="signal peptide" evidence="1">
    <location>
        <begin position="1"/>
        <end position="20"/>
    </location>
</feature>
<keyword evidence="1" id="KW-0732">Signal</keyword>
<dbReference type="Pfam" id="PF11518">
    <property type="entry name" value="DUF3221"/>
    <property type="match status" value="1"/>
</dbReference>
<evidence type="ECO:0000313" key="2">
    <source>
        <dbReference type="EMBL" id="KAB7709093.1"/>
    </source>
</evidence>
<dbReference type="AlphaFoldDB" id="A0A6I1FVY5"/>
<evidence type="ECO:0000313" key="3">
    <source>
        <dbReference type="Proteomes" id="UP000429595"/>
    </source>
</evidence>
<sequence>MRLKIKLLFIILCIPLLFLAACSSDSQTQKESTSANENDSVKEKAQSKEYYVTTGYIVRKDERHIRVMPKITKEELMGKNEEALEALLREKYDGQGVSFRTADMDAINEKTISALHVGQKVVIKHDMYGLSAPAYGGHALEIRIVEE</sequence>
<comment type="caution">
    <text evidence="2">The sequence shown here is derived from an EMBL/GenBank/DDBJ whole genome shotgun (WGS) entry which is preliminary data.</text>
</comment>
<gene>
    <name evidence="2" type="ORF">F9802_02990</name>
</gene>
<reference evidence="2 3" key="1">
    <citation type="submission" date="2019-10" db="EMBL/GenBank/DDBJ databases">
        <title>Bacillus aerolatum sp. nov., isolated from bioaerosol of sport playgrounds.</title>
        <authorList>
            <person name="Chen P."/>
            <person name="Zhang G."/>
        </authorList>
    </citation>
    <scope>NUCLEOTIDE SEQUENCE [LARGE SCALE GENOMIC DNA]</scope>
    <source>
        <strain evidence="2 3">CX253</strain>
    </source>
</reference>
<dbReference type="EMBL" id="WEIO01000001">
    <property type="protein sequence ID" value="KAB7709093.1"/>
    <property type="molecule type" value="Genomic_DNA"/>
</dbReference>
<dbReference type="PROSITE" id="PS51257">
    <property type="entry name" value="PROKAR_LIPOPROTEIN"/>
    <property type="match status" value="1"/>
</dbReference>
<feature type="chain" id="PRO_5039502313" evidence="1">
    <location>
        <begin position="21"/>
        <end position="147"/>
    </location>
</feature>
<protein>
    <submittedName>
        <fullName evidence="2">DUF3221 domain-containing protein</fullName>
    </submittedName>
</protein>
<name>A0A6I1FVY5_9BACI</name>